<keyword evidence="1" id="KW-1133">Transmembrane helix</keyword>
<protein>
    <submittedName>
        <fullName evidence="2">Uncharacterized protein</fullName>
    </submittedName>
</protein>
<feature type="transmembrane region" description="Helical" evidence="1">
    <location>
        <begin position="263"/>
        <end position="281"/>
    </location>
</feature>
<accession>A0ABQ2FIG8</accession>
<dbReference type="RefSeq" id="WP_189068114.1">
    <property type="nucleotide sequence ID" value="NZ_BMPE01000002.1"/>
</dbReference>
<evidence type="ECO:0000256" key="1">
    <source>
        <dbReference type="SAM" id="Phobius"/>
    </source>
</evidence>
<comment type="caution">
    <text evidence="2">The sequence shown here is derived from an EMBL/GenBank/DDBJ whole genome shotgun (WGS) entry which is preliminary data.</text>
</comment>
<evidence type="ECO:0000313" key="3">
    <source>
        <dbReference type="Proteomes" id="UP000604341"/>
    </source>
</evidence>
<dbReference type="EMBL" id="BMPE01000002">
    <property type="protein sequence ID" value="GGK95261.1"/>
    <property type="molecule type" value="Genomic_DNA"/>
</dbReference>
<organism evidence="2 3">
    <name type="scientific">Deinococcus radiotolerans</name>
    <dbReference type="NCBI Taxonomy" id="1309407"/>
    <lineage>
        <taxon>Bacteria</taxon>
        <taxon>Thermotogati</taxon>
        <taxon>Deinococcota</taxon>
        <taxon>Deinococci</taxon>
        <taxon>Deinococcales</taxon>
        <taxon>Deinococcaceae</taxon>
        <taxon>Deinococcus</taxon>
    </lineage>
</organism>
<sequence length="294" mass="33170">MDNLKNFIAKIDGLSEVMSDGNSDFRAVEKNPVLLTLDLPADKLVVFKYQLYSRKSDINTKIYIDNTLLRTDKFYKANFFDKRFSFNSKGKFNLRINYSCTPNPCDISQIRQYDSQISVVNYPDTSHTVGLNATLYQYNSQSFPVRVQGLADLLFENGRFYRQLTTRDVSLHLDEGLRPLHLVLTVAGSSGFSVELKNLGRILGQIHGDQVNSAHGVFDLSSVTTDSDIKLIFKCNDGGYACVKVEQLGLALADTVSMNYRVAINYAAIFAIFLLFFLLLIRKVKPQKTQNNSP</sequence>
<keyword evidence="3" id="KW-1185">Reference proteome</keyword>
<evidence type="ECO:0000313" key="2">
    <source>
        <dbReference type="EMBL" id="GGK95261.1"/>
    </source>
</evidence>
<name>A0ABQ2FIG8_9DEIO</name>
<keyword evidence="1" id="KW-0812">Transmembrane</keyword>
<dbReference type="Proteomes" id="UP000604341">
    <property type="component" value="Unassembled WGS sequence"/>
</dbReference>
<gene>
    <name evidence="2" type="ORF">GCM10010844_12160</name>
</gene>
<keyword evidence="1" id="KW-0472">Membrane</keyword>
<reference evidence="3" key="1">
    <citation type="journal article" date="2019" name="Int. J. Syst. Evol. Microbiol.">
        <title>The Global Catalogue of Microorganisms (GCM) 10K type strain sequencing project: providing services to taxonomists for standard genome sequencing and annotation.</title>
        <authorList>
            <consortium name="The Broad Institute Genomics Platform"/>
            <consortium name="The Broad Institute Genome Sequencing Center for Infectious Disease"/>
            <person name="Wu L."/>
            <person name="Ma J."/>
        </authorList>
    </citation>
    <scope>NUCLEOTIDE SEQUENCE [LARGE SCALE GENOMIC DNA]</scope>
    <source>
        <strain evidence="3">JCM 19173</strain>
    </source>
</reference>
<proteinExistence type="predicted"/>